<dbReference type="InterPro" id="IPR006026">
    <property type="entry name" value="Peptidase_Metallo"/>
</dbReference>
<dbReference type="SMART" id="SM00235">
    <property type="entry name" value="ZnMc"/>
    <property type="match status" value="1"/>
</dbReference>
<dbReference type="PANTHER" id="PTHR10201">
    <property type="entry name" value="MATRIX METALLOPROTEINASE"/>
    <property type="match status" value="1"/>
</dbReference>
<keyword evidence="1" id="KW-0645">Protease</keyword>
<evidence type="ECO:0000313" key="7">
    <source>
        <dbReference type="EMBL" id="XDO95222.1"/>
    </source>
</evidence>
<dbReference type="InterPro" id="IPR024079">
    <property type="entry name" value="MetalloPept_cat_dom_sf"/>
</dbReference>
<keyword evidence="5 7" id="KW-0482">Metalloprotease</keyword>
<keyword evidence="2" id="KW-0479">Metal-binding</keyword>
<name>A0AB39KNA0_9CAUL</name>
<dbReference type="PANTHER" id="PTHR10201:SF323">
    <property type="entry name" value="MATRIX METALLOPROTEINASE-21"/>
    <property type="match status" value="1"/>
</dbReference>
<keyword evidence="3 7" id="KW-0378">Hydrolase</keyword>
<keyword evidence="4" id="KW-0862">Zinc</keyword>
<proteinExistence type="predicted"/>
<evidence type="ECO:0000256" key="4">
    <source>
        <dbReference type="ARBA" id="ARBA00022833"/>
    </source>
</evidence>
<evidence type="ECO:0000259" key="6">
    <source>
        <dbReference type="SMART" id="SM00235"/>
    </source>
</evidence>
<dbReference type="InterPro" id="IPR021190">
    <property type="entry name" value="Pept_M10A"/>
</dbReference>
<dbReference type="SUPFAM" id="SSF55486">
    <property type="entry name" value="Metalloproteases ('zincins'), catalytic domain"/>
    <property type="match status" value="1"/>
</dbReference>
<dbReference type="Pfam" id="PF19198">
    <property type="entry name" value="RsaA_NTD"/>
    <property type="match status" value="1"/>
</dbReference>
<dbReference type="EC" id="3.4.24.-" evidence="7"/>
<dbReference type="EMBL" id="CP158375">
    <property type="protein sequence ID" value="XDO95222.1"/>
    <property type="molecule type" value="Genomic_DNA"/>
</dbReference>
<dbReference type="InterPro" id="IPR001818">
    <property type="entry name" value="Pept_M10_metallopeptidase"/>
</dbReference>
<evidence type="ECO:0000256" key="2">
    <source>
        <dbReference type="ARBA" id="ARBA00022723"/>
    </source>
</evidence>
<accession>A0AB39KNA0</accession>
<evidence type="ECO:0000256" key="3">
    <source>
        <dbReference type="ARBA" id="ARBA00022801"/>
    </source>
</evidence>
<sequence length="475" mass="50125">MPVFGPAKWDSAQYGVGATVTWSFAEGALGGLPSGYTSMTPIAAGYRALVQAAFDAWEAVSNIDFVWVADASSVDIRIGDAPIDGRPGPGEGSTLATARFWYSGGEMRVAQVYFDVDAYDRDNFYSTAVHEIGHALGLEHTSIQNAVMYPQITSANRAGTLTADDINGVQTLYGAKAAAGSAGTISVLQASFEHVLRVNPVTAPATLILSDGAVVPNPMKAFADLLPGLAAQVDSGAISLAAARAQIADWAGSTTSVANLAYDFFTGRTPTASGLDFLINSADNAGDLNDPYYARFNIENRYINFAVNLGKLGEGRADFADDYGGLNLRQATDKAYEQIFGIDATDAKVTALLTSARVAYFASYGGDGQNGTGTKAAMVGWLLAEAQKADAGPYVTANNRFLIDLAQDGLAQFNVHLPTAYGSAAMTDGSGTLETHTELYWSNPMLDLELDQNVGSQAQPWGVVRNQVFEHAELV</sequence>
<evidence type="ECO:0000256" key="1">
    <source>
        <dbReference type="ARBA" id="ARBA00022670"/>
    </source>
</evidence>
<dbReference type="AlphaFoldDB" id="A0AB39KNA0"/>
<reference evidence="7" key="1">
    <citation type="submission" date="2024-06" db="EMBL/GenBank/DDBJ databases">
        <title>Caulobacter inopinatus, sp. nov.</title>
        <authorList>
            <person name="Donachie S.P."/>
        </authorList>
    </citation>
    <scope>NUCLEOTIDE SEQUENCE</scope>
    <source>
        <strain evidence="7">73W</strain>
    </source>
</reference>
<dbReference type="Gene3D" id="3.40.390.10">
    <property type="entry name" value="Collagenase (Catalytic Domain)"/>
    <property type="match status" value="1"/>
</dbReference>
<dbReference type="GO" id="GO:0006508">
    <property type="term" value="P:proteolysis"/>
    <property type="evidence" value="ECO:0007669"/>
    <property type="project" value="UniProtKB-KW"/>
</dbReference>
<dbReference type="GO" id="GO:0008270">
    <property type="term" value="F:zinc ion binding"/>
    <property type="evidence" value="ECO:0007669"/>
    <property type="project" value="InterPro"/>
</dbReference>
<dbReference type="GO" id="GO:0031012">
    <property type="term" value="C:extracellular matrix"/>
    <property type="evidence" value="ECO:0007669"/>
    <property type="project" value="InterPro"/>
</dbReference>
<dbReference type="Pfam" id="PF00413">
    <property type="entry name" value="Peptidase_M10"/>
    <property type="match status" value="1"/>
</dbReference>
<feature type="domain" description="Peptidase metallopeptidase" evidence="6">
    <location>
        <begin position="18"/>
        <end position="175"/>
    </location>
</feature>
<dbReference type="PRINTS" id="PR00138">
    <property type="entry name" value="MATRIXIN"/>
</dbReference>
<gene>
    <name evidence="7" type="ORF">ABOZ73_10330</name>
</gene>
<organism evidence="7">
    <name type="scientific">Caulobacter sp. 73W</name>
    <dbReference type="NCBI Taxonomy" id="3161137"/>
    <lineage>
        <taxon>Bacteria</taxon>
        <taxon>Pseudomonadati</taxon>
        <taxon>Pseudomonadota</taxon>
        <taxon>Alphaproteobacteria</taxon>
        <taxon>Caulobacterales</taxon>
        <taxon>Caulobacteraceae</taxon>
        <taxon>Caulobacter</taxon>
    </lineage>
</organism>
<dbReference type="GO" id="GO:0004222">
    <property type="term" value="F:metalloendopeptidase activity"/>
    <property type="evidence" value="ECO:0007669"/>
    <property type="project" value="InterPro"/>
</dbReference>
<evidence type="ECO:0000256" key="5">
    <source>
        <dbReference type="ARBA" id="ARBA00023049"/>
    </source>
</evidence>
<dbReference type="RefSeq" id="WP_369058074.1">
    <property type="nucleotide sequence ID" value="NZ_CP158375.1"/>
</dbReference>
<protein>
    <submittedName>
        <fullName evidence="7">Matrixin family metalloprotease</fullName>
        <ecNumber evidence="7">3.4.24.-</ecNumber>
    </submittedName>
</protein>